<sequence>MYLSRGDKSFIAIHDEAVIQSGITKKRVFYAVIVGLLLSWAKEATLAEVVLVKMKEEEILTMKADILEEIDVLDKKLLLCLKYAWIWML</sequence>
<proteinExistence type="predicted"/>
<gene>
    <name evidence="1" type="ORF">Tco_0875871</name>
</gene>
<reference evidence="1" key="2">
    <citation type="submission" date="2022-01" db="EMBL/GenBank/DDBJ databases">
        <authorList>
            <person name="Yamashiro T."/>
            <person name="Shiraishi A."/>
            <person name="Satake H."/>
            <person name="Nakayama K."/>
        </authorList>
    </citation>
    <scope>NUCLEOTIDE SEQUENCE</scope>
</reference>
<reference evidence="1" key="1">
    <citation type="journal article" date="2022" name="Int. J. Mol. Sci.">
        <title>Draft Genome of Tanacetum Coccineum: Genomic Comparison of Closely Related Tanacetum-Family Plants.</title>
        <authorList>
            <person name="Yamashiro T."/>
            <person name="Shiraishi A."/>
            <person name="Nakayama K."/>
            <person name="Satake H."/>
        </authorList>
    </citation>
    <scope>NUCLEOTIDE SEQUENCE</scope>
</reference>
<dbReference type="Proteomes" id="UP001151760">
    <property type="component" value="Unassembled WGS sequence"/>
</dbReference>
<name>A0ABQ5BQU4_9ASTR</name>
<comment type="caution">
    <text evidence="1">The sequence shown here is derived from an EMBL/GenBank/DDBJ whole genome shotgun (WGS) entry which is preliminary data.</text>
</comment>
<evidence type="ECO:0000313" key="2">
    <source>
        <dbReference type="Proteomes" id="UP001151760"/>
    </source>
</evidence>
<accession>A0ABQ5BQU4</accession>
<protein>
    <submittedName>
        <fullName evidence="1">Uncharacterized protein</fullName>
    </submittedName>
</protein>
<organism evidence="1 2">
    <name type="scientific">Tanacetum coccineum</name>
    <dbReference type="NCBI Taxonomy" id="301880"/>
    <lineage>
        <taxon>Eukaryota</taxon>
        <taxon>Viridiplantae</taxon>
        <taxon>Streptophyta</taxon>
        <taxon>Embryophyta</taxon>
        <taxon>Tracheophyta</taxon>
        <taxon>Spermatophyta</taxon>
        <taxon>Magnoliopsida</taxon>
        <taxon>eudicotyledons</taxon>
        <taxon>Gunneridae</taxon>
        <taxon>Pentapetalae</taxon>
        <taxon>asterids</taxon>
        <taxon>campanulids</taxon>
        <taxon>Asterales</taxon>
        <taxon>Asteraceae</taxon>
        <taxon>Asteroideae</taxon>
        <taxon>Anthemideae</taxon>
        <taxon>Anthemidinae</taxon>
        <taxon>Tanacetum</taxon>
    </lineage>
</organism>
<dbReference type="EMBL" id="BQNB010013534">
    <property type="protein sequence ID" value="GJT17165.1"/>
    <property type="molecule type" value="Genomic_DNA"/>
</dbReference>
<keyword evidence="2" id="KW-1185">Reference proteome</keyword>
<evidence type="ECO:0000313" key="1">
    <source>
        <dbReference type="EMBL" id="GJT17165.1"/>
    </source>
</evidence>